<accession>A0A1N7I4T7</accession>
<keyword evidence="2" id="KW-1133">Transmembrane helix</keyword>
<proteinExistence type="predicted"/>
<name>A0A1N7I4T7_9FLAO</name>
<dbReference type="EMBL" id="FTNZ01000002">
    <property type="protein sequence ID" value="SIS32094.1"/>
    <property type="molecule type" value="Genomic_DNA"/>
</dbReference>
<keyword evidence="2" id="KW-0812">Transmembrane</keyword>
<reference evidence="3 6" key="2">
    <citation type="submission" date="2018-11" db="EMBL/GenBank/DDBJ databases">
        <title>Proposal to divide the Flavobacteriaceae and reorganize its genera based on Amino Acid Identity values calculated from whole genome sequences.</title>
        <authorList>
            <person name="Nicholson A.C."/>
            <person name="Gulvik C.A."/>
            <person name="Whitney A.M."/>
            <person name="Humrighouse B.W."/>
            <person name="Bell M."/>
            <person name="Holmes B."/>
            <person name="Steigerwalt A.G."/>
            <person name="Villarma A."/>
            <person name="Sheth M."/>
            <person name="Batra D."/>
            <person name="Pryor J."/>
            <person name="Bernardet J.-F."/>
            <person name="Hugo C."/>
            <person name="Kampfer P."/>
            <person name="Newman J."/>
            <person name="McQuiston J.R."/>
        </authorList>
    </citation>
    <scope>NUCLEOTIDE SEQUENCE [LARGE SCALE GENOMIC DNA]</scope>
    <source>
        <strain evidence="3 6">DSM 16927</strain>
    </source>
</reference>
<keyword evidence="6" id="KW-1185">Reference proteome</keyword>
<dbReference type="RefSeq" id="WP_076352724.1">
    <property type="nucleotide sequence ID" value="NZ_CP033926.1"/>
</dbReference>
<protein>
    <submittedName>
        <fullName evidence="4">Uncharacterized protein</fullName>
    </submittedName>
</protein>
<dbReference type="STRING" id="112234.SAMN05421768_102684"/>
<dbReference type="Proteomes" id="UP000279541">
    <property type="component" value="Chromosome"/>
</dbReference>
<gene>
    <name evidence="3" type="ORF">EG359_10185</name>
    <name evidence="4" type="ORF">SAMN05421768_102684</name>
</gene>
<dbReference type="OrthoDB" id="1374111at2"/>
<dbReference type="KEGG" id="cjt:EG359_10185"/>
<feature type="transmembrane region" description="Helical" evidence="2">
    <location>
        <begin position="159"/>
        <end position="180"/>
    </location>
</feature>
<evidence type="ECO:0000313" key="5">
    <source>
        <dbReference type="Proteomes" id="UP000186106"/>
    </source>
</evidence>
<feature type="compositionally biased region" description="Pro residues" evidence="1">
    <location>
        <begin position="203"/>
        <end position="212"/>
    </location>
</feature>
<dbReference type="AlphaFoldDB" id="A0A1N7I4T7"/>
<dbReference type="Proteomes" id="UP000186106">
    <property type="component" value="Unassembled WGS sequence"/>
</dbReference>
<keyword evidence="2" id="KW-0472">Membrane</keyword>
<feature type="transmembrane region" description="Helical" evidence="2">
    <location>
        <begin position="21"/>
        <end position="41"/>
    </location>
</feature>
<evidence type="ECO:0000313" key="3">
    <source>
        <dbReference type="EMBL" id="AZA99967.1"/>
    </source>
</evidence>
<sequence>MNNFLLEWYYKEDERRYALDNSLNIPIGILTGLVAGIYYLISKYNYQDENIYLKVAFIACIATTVTFWIISIVYVLLSYNGIFKSKKYTYRYFPCTDFVKKEENKLEPYYESHKDYFIANDITFEMLVAKNVDEILSSCINRNMFNNDRKANYLYKSKIHLINCTATIFLTGIFFSINYIQHEKQEIYNIKIMNQRLSGGQTPTPPPPPPRPQEPREVSQGGPIRTSSPKTGK</sequence>
<feature type="transmembrane region" description="Helical" evidence="2">
    <location>
        <begin position="53"/>
        <end position="77"/>
    </location>
</feature>
<dbReference type="EMBL" id="CP033926">
    <property type="protein sequence ID" value="AZA99967.1"/>
    <property type="molecule type" value="Genomic_DNA"/>
</dbReference>
<organism evidence="4 5">
    <name type="scientific">Chryseobacterium joostei</name>
    <dbReference type="NCBI Taxonomy" id="112234"/>
    <lineage>
        <taxon>Bacteria</taxon>
        <taxon>Pseudomonadati</taxon>
        <taxon>Bacteroidota</taxon>
        <taxon>Flavobacteriia</taxon>
        <taxon>Flavobacteriales</taxon>
        <taxon>Weeksellaceae</taxon>
        <taxon>Chryseobacterium group</taxon>
        <taxon>Chryseobacterium</taxon>
    </lineage>
</organism>
<evidence type="ECO:0000256" key="2">
    <source>
        <dbReference type="SAM" id="Phobius"/>
    </source>
</evidence>
<evidence type="ECO:0000313" key="6">
    <source>
        <dbReference type="Proteomes" id="UP000279541"/>
    </source>
</evidence>
<reference evidence="4 5" key="1">
    <citation type="submission" date="2017-01" db="EMBL/GenBank/DDBJ databases">
        <authorList>
            <person name="Mah S.A."/>
            <person name="Swanson W.J."/>
            <person name="Moy G.W."/>
            <person name="Vacquier V.D."/>
        </authorList>
    </citation>
    <scope>NUCLEOTIDE SEQUENCE [LARGE SCALE GENOMIC DNA]</scope>
    <source>
        <strain evidence="4 5">DSM 16927</strain>
    </source>
</reference>
<evidence type="ECO:0000256" key="1">
    <source>
        <dbReference type="SAM" id="MobiDB-lite"/>
    </source>
</evidence>
<evidence type="ECO:0000313" key="4">
    <source>
        <dbReference type="EMBL" id="SIS32094.1"/>
    </source>
</evidence>
<feature type="region of interest" description="Disordered" evidence="1">
    <location>
        <begin position="196"/>
        <end position="233"/>
    </location>
</feature>